<dbReference type="Gene3D" id="3.40.50.1820">
    <property type="entry name" value="alpha/beta hydrolase"/>
    <property type="match status" value="1"/>
</dbReference>
<evidence type="ECO:0000256" key="7">
    <source>
        <dbReference type="PIRNR" id="PIRNR000862"/>
    </source>
</evidence>
<dbReference type="PIRSF" id="PIRSF000862">
    <property type="entry name" value="Steryl_ester_lip"/>
    <property type="match status" value="1"/>
</dbReference>
<keyword evidence="2" id="KW-0732">Signal</keyword>
<accession>T1J802</accession>
<evidence type="ECO:0000313" key="11">
    <source>
        <dbReference type="EnsemblMetazoa" id="SMAR009818-PA"/>
    </source>
</evidence>
<evidence type="ECO:0000313" key="12">
    <source>
        <dbReference type="Proteomes" id="UP000014500"/>
    </source>
</evidence>
<dbReference type="SUPFAM" id="SSF53474">
    <property type="entry name" value="alpha/beta-Hydrolases"/>
    <property type="match status" value="1"/>
</dbReference>
<protein>
    <recommendedName>
        <fullName evidence="7">Lipase</fullName>
    </recommendedName>
</protein>
<feature type="domain" description="Partial AB-hydrolase lipase" evidence="9">
    <location>
        <begin position="8"/>
        <end position="67"/>
    </location>
</feature>
<dbReference type="eggNOG" id="KOG2624">
    <property type="taxonomic scope" value="Eukaryota"/>
</dbReference>
<evidence type="ECO:0000256" key="3">
    <source>
        <dbReference type="ARBA" id="ARBA00022801"/>
    </source>
</evidence>
<reference evidence="11" key="2">
    <citation type="submission" date="2015-02" db="UniProtKB">
        <authorList>
            <consortium name="EnsemblMetazoa"/>
        </authorList>
    </citation>
    <scope>IDENTIFICATION</scope>
</reference>
<organism evidence="11 12">
    <name type="scientific">Strigamia maritima</name>
    <name type="common">European centipede</name>
    <name type="synonym">Geophilus maritimus</name>
    <dbReference type="NCBI Taxonomy" id="126957"/>
    <lineage>
        <taxon>Eukaryota</taxon>
        <taxon>Metazoa</taxon>
        <taxon>Ecdysozoa</taxon>
        <taxon>Arthropoda</taxon>
        <taxon>Myriapoda</taxon>
        <taxon>Chilopoda</taxon>
        <taxon>Pleurostigmophora</taxon>
        <taxon>Geophilomorpha</taxon>
        <taxon>Linotaeniidae</taxon>
        <taxon>Strigamia</taxon>
    </lineage>
</organism>
<feature type="active site" description="Charge relay system" evidence="8">
    <location>
        <position position="341"/>
    </location>
</feature>
<keyword evidence="4 7" id="KW-0442">Lipid degradation</keyword>
<proteinExistence type="inferred from homology"/>
<evidence type="ECO:0000259" key="9">
    <source>
        <dbReference type="Pfam" id="PF04083"/>
    </source>
</evidence>
<dbReference type="FunFam" id="3.40.50.1820:FF:000057">
    <property type="entry name" value="Lipase"/>
    <property type="match status" value="1"/>
</dbReference>
<feature type="domain" description="Serine aminopeptidase S33" evidence="10">
    <location>
        <begin position="71"/>
        <end position="191"/>
    </location>
</feature>
<dbReference type="InterPro" id="IPR025483">
    <property type="entry name" value="Lipase_euk"/>
</dbReference>
<dbReference type="EMBL" id="JH431944">
    <property type="status" value="NOT_ANNOTATED_CDS"/>
    <property type="molecule type" value="Genomic_DNA"/>
</dbReference>
<evidence type="ECO:0000259" key="10">
    <source>
        <dbReference type="Pfam" id="PF12146"/>
    </source>
</evidence>
<dbReference type="Pfam" id="PF04083">
    <property type="entry name" value="Abhydro_lipase"/>
    <property type="match status" value="1"/>
</dbReference>
<comment type="similarity">
    <text evidence="1 7">Belongs to the AB hydrolase superfamily. Lipase family.</text>
</comment>
<evidence type="ECO:0000256" key="1">
    <source>
        <dbReference type="ARBA" id="ARBA00010701"/>
    </source>
</evidence>
<dbReference type="Pfam" id="PF12146">
    <property type="entry name" value="Hydrolase_4"/>
    <property type="match status" value="1"/>
</dbReference>
<dbReference type="GO" id="GO:0016788">
    <property type="term" value="F:hydrolase activity, acting on ester bonds"/>
    <property type="evidence" value="ECO:0007669"/>
    <property type="project" value="InterPro"/>
</dbReference>
<reference evidence="12" key="1">
    <citation type="submission" date="2011-05" db="EMBL/GenBank/DDBJ databases">
        <authorList>
            <person name="Richards S.R."/>
            <person name="Qu J."/>
            <person name="Jiang H."/>
            <person name="Jhangiani S.N."/>
            <person name="Agravi P."/>
            <person name="Goodspeed R."/>
            <person name="Gross S."/>
            <person name="Mandapat C."/>
            <person name="Jackson L."/>
            <person name="Mathew T."/>
            <person name="Pu L."/>
            <person name="Thornton R."/>
            <person name="Saada N."/>
            <person name="Wilczek-Boney K.B."/>
            <person name="Lee S."/>
            <person name="Kovar C."/>
            <person name="Wu Y."/>
            <person name="Scherer S.E."/>
            <person name="Worley K.C."/>
            <person name="Muzny D.M."/>
            <person name="Gibbs R."/>
        </authorList>
    </citation>
    <scope>NUCLEOTIDE SEQUENCE</scope>
    <source>
        <strain evidence="12">Brora</strain>
    </source>
</reference>
<dbReference type="InterPro" id="IPR022742">
    <property type="entry name" value="Hydrolase_4"/>
</dbReference>
<evidence type="ECO:0000256" key="5">
    <source>
        <dbReference type="ARBA" id="ARBA00023098"/>
    </source>
</evidence>
<dbReference type="Proteomes" id="UP000014500">
    <property type="component" value="Unassembled WGS sequence"/>
</dbReference>
<dbReference type="EnsemblMetazoa" id="SMAR009818-RA">
    <property type="protein sequence ID" value="SMAR009818-PA"/>
    <property type="gene ID" value="SMAR009818"/>
</dbReference>
<keyword evidence="6" id="KW-0325">Glycoprotein</keyword>
<sequence length="372" mass="41908">MKEATMSIADLITENGYSGETHTVSTNDGYKLILHRIPFGKNKPQEPGVPVLIMHSAFCGSSSWLDNLEDSLGYILADEGFDVWLGNVRGNEGSEHISYGRDDAEFWDFSWEEIAEKDLTALIDYVRNVTKYEKVLYIGESLGTLIGFALFSSPEYDNKVAGFVAMSPILNAKYVTTISGKILVNNFNKIQFISNIFGSSQVRLYPERLKTIIATFCTHPTLCNFFYTIITGYSPNLYNVSRFPVYTFHCSESVSAKTLRHGHQLHSSQILAKYDYGKTKNLEKYGSITPPIYNTSKITTPIALITSANDPYATPINAQLTARNLTNVIAFEIVPEILFNHVNFMWSHPAKPLIYDRTIEILKQMWSQNGLK</sequence>
<evidence type="ECO:0000256" key="8">
    <source>
        <dbReference type="PIRSR" id="PIRSR000862-1"/>
    </source>
</evidence>
<dbReference type="OMA" id="NEEHYNG"/>
<keyword evidence="12" id="KW-1185">Reference proteome</keyword>
<dbReference type="STRING" id="126957.T1J802"/>
<keyword evidence="5" id="KW-0443">Lipid metabolism</keyword>
<keyword evidence="3 7" id="KW-0378">Hydrolase</keyword>
<evidence type="ECO:0000256" key="6">
    <source>
        <dbReference type="ARBA" id="ARBA00023180"/>
    </source>
</evidence>
<dbReference type="HOGENOM" id="CLU_010974_0_3_1"/>
<evidence type="ECO:0000256" key="2">
    <source>
        <dbReference type="ARBA" id="ARBA00022729"/>
    </source>
</evidence>
<dbReference type="GO" id="GO:0016042">
    <property type="term" value="P:lipid catabolic process"/>
    <property type="evidence" value="ECO:0007669"/>
    <property type="project" value="UniProtKB-KW"/>
</dbReference>
<dbReference type="PANTHER" id="PTHR11005">
    <property type="entry name" value="LYSOSOMAL ACID LIPASE-RELATED"/>
    <property type="match status" value="1"/>
</dbReference>
<dbReference type="PhylomeDB" id="T1J802"/>
<feature type="active site" description="Charge relay system" evidence="8">
    <location>
        <position position="310"/>
    </location>
</feature>
<dbReference type="AlphaFoldDB" id="T1J802"/>
<dbReference type="InterPro" id="IPR006693">
    <property type="entry name" value="AB_hydrolase_lipase"/>
</dbReference>
<dbReference type="InterPro" id="IPR029058">
    <property type="entry name" value="AB_hydrolase_fold"/>
</dbReference>
<feature type="active site" description="Nucleophile" evidence="8">
    <location>
        <position position="141"/>
    </location>
</feature>
<evidence type="ECO:0000256" key="4">
    <source>
        <dbReference type="ARBA" id="ARBA00022963"/>
    </source>
</evidence>
<name>T1J802_STRMM</name>